<accession>A0AAN8NCV0</accession>
<evidence type="ECO:0000313" key="3">
    <source>
        <dbReference type="EMBL" id="KAK6512695.1"/>
    </source>
</evidence>
<sequence length="1672" mass="181449">MPTGSEFPELRKPASQSFSSPPMWDSSNPLRRPAPLPKNTNPELQPVGTTTSPTKQSPTKSFTPSSVHRRLNSLQTQSSSNVRELSNVFNNQLGGSKPTNGISTSPFKNENPVAKKERERDVSIVSIPPMFGSVKPKAEPPMARMPPAYDAPITIPNTAPPPMATPVVSLTSNIAPDRFSSAISSGDFHILSGQLNNLLTISNSLQKEMANLSRRSKDNAMDLMSLKEATNHRDEDIRKSLKDLASGLTRPGGRLALTSTNDTLDFDNALTRYGSAPDIHRSFVSDAEEVLRQSHAKRKSIGKDIQATMETHSSDRILREMATKESQRRVTDLLENIQTEVLSQGKTTTSKFSEVLRNIQSAGLRSSSPNAAIRYPSHIQETENDNSVILSLLEVLKTSMEERMDDLQNSLSLINNTPPNSLGDVSRQLKPVEDALQNHIKATEEVKDLISNLQLTGPGYSPSPMVEGLSSQIRDLALRLESLPVDSNMRIPNGEGAVSTIELKDMLKTLIEMASRNEAGTYKAAEVLNQKLGEISAAVSRSPTAAGPPGEASANVENAAVGLEPILAGLKATLGNMQGDICAQEKVIEKALEIILRELNKVSPTIESKIVSADAIASATHVNLQEDFGNVQTRIATVEATMRDSMNVIQTQLQVITESAAAAQMFTPRGEAREGEAPPPRVFDGSVAAVSAIGAMGKDLKHTMENLQSDINGREKVTEKAMEIILREIGTINKSVGGVPIKVVDGVRDALGYGDGMKQAMQDLQADVLGREKHTEKALEIILRELQTVAANFDKAQLAIAHSQEQKSSVASQTEKDIKFNLETIVTRSNRIADTTASIQEVLEAFQKAQIEANNKVSDTTQSLVGSLETSVKAPVEELSTVLRTVQEQFKSTTSNTAQSIIEVAKYLDTLGDKASKNADQVESVKTSISAVQENIQSFNTSSKEMNATLIEKLEDMLTGLQESSSKAIEAAKGPVEEELAQEKDANSKVMDELKSLIDSLKEGFAQSVVTTETRNSELSKQLDSYCQSAREDQQQTQNDIKSVKESVLSLQSDDGTLAKILLAMKDVAEYLARPSTASTGKIEENSGKAEGEGAGVELKDNLKLDEILKSLVKKEDLNFAELLQPVATKEDLKFAETLEAMLKKEDINLATKGDLKFIEIIDTMVTKEDLKFAEILNTMATKEDLQFTKILEAIPTKDDLKFTEILDTMMTREDDKLAEIHSSMLTKEDPKLNQILASMVTKEDAKFGDILESMLTKDDAKLIEIHSSMLTKDDARLTEIHSSMLTKEDPKLVEIQISVAGLSEQIKSLAITAPATQEDDGNTINSKLETLISNSNHQTKLFSQLILLDDIQKKVEGTSTRVEEFIASQAALIQANAATERHAAAEATLAKEKALAEKSVAEATTAALKAEELNLQNSICSLRINNDDLSKRKQHLAAELSSIETALALRREELALLEVRAETLERRMVEGVINQSRSLLLAKSAAAPSKPLRRVVNSPAFGTTRSANGASGRRIVSMNIANTGAGMNGPEPQNRTPSGSAIFSGAPSSMRRTQSVRTSTQTSRKTSWSAMEPVIQDEGGGNNKENEAIEKASKLDSTGSSLVKMGSDTGLATLDTIEDDDTDRYESADKAAVLGIDDVTRGEKRYPSGLSAASGRRDSVSSRATQDEEVD</sequence>
<dbReference type="Proteomes" id="UP001307849">
    <property type="component" value="Unassembled WGS sequence"/>
</dbReference>
<dbReference type="EMBL" id="JAVHJM010000006">
    <property type="protein sequence ID" value="KAK6512695.1"/>
    <property type="molecule type" value="Genomic_DNA"/>
</dbReference>
<feature type="compositionally biased region" description="Low complexity" evidence="2">
    <location>
        <begin position="49"/>
        <end position="66"/>
    </location>
</feature>
<protein>
    <submittedName>
        <fullName evidence="3">Uncharacterized protein</fullName>
    </submittedName>
</protein>
<feature type="compositionally biased region" description="Polar residues" evidence="2">
    <location>
        <begin position="1532"/>
        <end position="1542"/>
    </location>
</feature>
<feature type="coiled-coil region" evidence="1">
    <location>
        <begin position="390"/>
        <end position="452"/>
    </location>
</feature>
<reference evidence="3 4" key="1">
    <citation type="submission" date="2019-10" db="EMBL/GenBank/DDBJ databases">
        <authorList>
            <person name="Palmer J.M."/>
        </authorList>
    </citation>
    <scope>NUCLEOTIDE SEQUENCE [LARGE SCALE GENOMIC DNA]</scope>
    <source>
        <strain evidence="3 4">TWF506</strain>
    </source>
</reference>
<feature type="coiled-coil region" evidence="1">
    <location>
        <begin position="1427"/>
        <end position="1468"/>
    </location>
</feature>
<comment type="caution">
    <text evidence="3">The sequence shown here is derived from an EMBL/GenBank/DDBJ whole genome shotgun (WGS) entry which is preliminary data.</text>
</comment>
<evidence type="ECO:0000256" key="2">
    <source>
        <dbReference type="SAM" id="MobiDB-lite"/>
    </source>
</evidence>
<feature type="region of interest" description="Disordered" evidence="2">
    <location>
        <begin position="1525"/>
        <end position="1570"/>
    </location>
</feature>
<keyword evidence="1" id="KW-0175">Coiled coil</keyword>
<feature type="compositionally biased region" description="Polar residues" evidence="2">
    <location>
        <begin position="14"/>
        <end position="29"/>
    </location>
</feature>
<feature type="compositionally biased region" description="Polar residues" evidence="2">
    <location>
        <begin position="72"/>
        <end position="108"/>
    </location>
</feature>
<feature type="region of interest" description="Disordered" evidence="2">
    <location>
        <begin position="1594"/>
        <end position="1615"/>
    </location>
</feature>
<name>A0AAN8NCV0_9PEZI</name>
<evidence type="ECO:0000256" key="1">
    <source>
        <dbReference type="SAM" id="Coils"/>
    </source>
</evidence>
<evidence type="ECO:0000313" key="4">
    <source>
        <dbReference type="Proteomes" id="UP001307849"/>
    </source>
</evidence>
<feature type="region of interest" description="Disordered" evidence="2">
    <location>
        <begin position="1"/>
        <end position="120"/>
    </location>
</feature>
<feature type="region of interest" description="Disordered" evidence="2">
    <location>
        <begin position="1642"/>
        <end position="1672"/>
    </location>
</feature>
<proteinExistence type="predicted"/>
<keyword evidence="4" id="KW-1185">Reference proteome</keyword>
<feature type="compositionally biased region" description="Low complexity" evidence="2">
    <location>
        <begin position="1549"/>
        <end position="1570"/>
    </location>
</feature>
<organism evidence="3 4">
    <name type="scientific">Arthrobotrys conoides</name>
    <dbReference type="NCBI Taxonomy" id="74498"/>
    <lineage>
        <taxon>Eukaryota</taxon>
        <taxon>Fungi</taxon>
        <taxon>Dikarya</taxon>
        <taxon>Ascomycota</taxon>
        <taxon>Pezizomycotina</taxon>
        <taxon>Orbiliomycetes</taxon>
        <taxon>Orbiliales</taxon>
        <taxon>Orbiliaceae</taxon>
        <taxon>Arthrobotrys</taxon>
    </lineage>
</organism>
<gene>
    <name evidence="3" type="ORF">TWF506_008868</name>
</gene>